<organism evidence="17 18">
    <name type="scientific">Tessaracoccus defluvii</name>
    <dbReference type="NCBI Taxonomy" id="1285901"/>
    <lineage>
        <taxon>Bacteria</taxon>
        <taxon>Bacillati</taxon>
        <taxon>Actinomycetota</taxon>
        <taxon>Actinomycetes</taxon>
        <taxon>Propionibacteriales</taxon>
        <taxon>Propionibacteriaceae</taxon>
        <taxon>Tessaracoccus</taxon>
    </lineage>
</organism>
<name>A0A7H0H7L4_9ACTN</name>
<dbReference type="EC" id="2.7.1.26" evidence="15"/>
<dbReference type="CDD" id="cd02064">
    <property type="entry name" value="FAD_synthetase_N"/>
    <property type="match status" value="1"/>
</dbReference>
<reference evidence="17 18" key="1">
    <citation type="submission" date="2020-08" db="EMBL/GenBank/DDBJ databases">
        <title>Genome sequence of Tessaracoccus defluvii JCM 17540T.</title>
        <authorList>
            <person name="Hyun D.-W."/>
            <person name="Bae J.-W."/>
        </authorList>
    </citation>
    <scope>NUCLEOTIDE SEQUENCE [LARGE SCALE GENOMIC DNA]</scope>
    <source>
        <strain evidence="17 18">JCM 17540</strain>
    </source>
</reference>
<keyword evidence="5 15" id="KW-0288">FMN</keyword>
<evidence type="ECO:0000256" key="8">
    <source>
        <dbReference type="ARBA" id="ARBA00022741"/>
    </source>
</evidence>
<comment type="similarity">
    <text evidence="15">Belongs to the ribF family.</text>
</comment>
<keyword evidence="4 15" id="KW-0285">Flavoprotein</keyword>
<evidence type="ECO:0000313" key="18">
    <source>
        <dbReference type="Proteomes" id="UP000516117"/>
    </source>
</evidence>
<dbReference type="InterPro" id="IPR014729">
    <property type="entry name" value="Rossmann-like_a/b/a_fold"/>
</dbReference>
<comment type="pathway">
    <text evidence="3 15">Cofactor biosynthesis; FMN biosynthesis; FMN from riboflavin (ATP route): step 1/1.</text>
</comment>
<dbReference type="InterPro" id="IPR015864">
    <property type="entry name" value="FAD_synthase"/>
</dbReference>
<dbReference type="Gene3D" id="2.40.30.30">
    <property type="entry name" value="Riboflavin kinase-like"/>
    <property type="match status" value="1"/>
</dbReference>
<evidence type="ECO:0000256" key="9">
    <source>
        <dbReference type="ARBA" id="ARBA00022777"/>
    </source>
</evidence>
<proteinExistence type="inferred from homology"/>
<dbReference type="Proteomes" id="UP000516117">
    <property type="component" value="Chromosome"/>
</dbReference>
<dbReference type="SUPFAM" id="SSF52374">
    <property type="entry name" value="Nucleotidylyl transferase"/>
    <property type="match status" value="1"/>
</dbReference>
<evidence type="ECO:0000256" key="1">
    <source>
        <dbReference type="ARBA" id="ARBA00002121"/>
    </source>
</evidence>
<keyword evidence="6 15" id="KW-0808">Transferase</keyword>
<sequence length="294" mass="31692">MNESVVVIGNFDGVHAGHRRVLQAALAGDGLPVIVVTFWPHPVTVLRPGQAPKLLSDLRTRIELLREAGAHEVRVISFTPDVAALNPATFVERFLLPLNPRRIVVGENFRFGAKAAGDVATLATLGQGRFAVEPVALEHDADGVTCSTSIRQQLVDGDVEGAARQLERPFRFRGVVVVGDQRGRQLGFPTANLTVPSDMAVPADGVYAGWLTRLDEPGAAPMAAAISVGTNPTFDGADRRVESYVIDRTDLELYGVEVAVDFVARLRGQVRFTGVDDLIVQMRADVDRAREALA</sequence>
<dbReference type="GO" id="GO:0003919">
    <property type="term" value="F:FMN adenylyltransferase activity"/>
    <property type="evidence" value="ECO:0007669"/>
    <property type="project" value="UniProtKB-UniRule"/>
</dbReference>
<keyword evidence="11 15" id="KW-0067">ATP-binding</keyword>
<dbReference type="KEGG" id="tdf:H9L22_03660"/>
<dbReference type="RefSeq" id="WP_187721635.1">
    <property type="nucleotide sequence ID" value="NZ_BAABBL010000015.1"/>
</dbReference>
<evidence type="ECO:0000256" key="12">
    <source>
        <dbReference type="ARBA" id="ARBA00023268"/>
    </source>
</evidence>
<comment type="catalytic activity">
    <reaction evidence="13 15">
        <text>riboflavin + ATP = FMN + ADP + H(+)</text>
        <dbReference type="Rhea" id="RHEA:14357"/>
        <dbReference type="ChEBI" id="CHEBI:15378"/>
        <dbReference type="ChEBI" id="CHEBI:30616"/>
        <dbReference type="ChEBI" id="CHEBI:57986"/>
        <dbReference type="ChEBI" id="CHEBI:58210"/>
        <dbReference type="ChEBI" id="CHEBI:456216"/>
        <dbReference type="EC" id="2.7.1.26"/>
    </reaction>
</comment>
<dbReference type="NCBIfam" id="TIGR00083">
    <property type="entry name" value="ribF"/>
    <property type="match status" value="1"/>
</dbReference>
<dbReference type="InterPro" id="IPR023468">
    <property type="entry name" value="Riboflavin_kinase"/>
</dbReference>
<dbReference type="GO" id="GO:0009398">
    <property type="term" value="P:FMN biosynthetic process"/>
    <property type="evidence" value="ECO:0007669"/>
    <property type="project" value="UniProtKB-UniRule"/>
</dbReference>
<dbReference type="Pfam" id="PF06574">
    <property type="entry name" value="FAD_syn"/>
    <property type="match status" value="1"/>
</dbReference>
<evidence type="ECO:0000256" key="7">
    <source>
        <dbReference type="ARBA" id="ARBA00022695"/>
    </source>
</evidence>
<dbReference type="PANTHER" id="PTHR22749:SF6">
    <property type="entry name" value="RIBOFLAVIN KINASE"/>
    <property type="match status" value="1"/>
</dbReference>
<evidence type="ECO:0000256" key="2">
    <source>
        <dbReference type="ARBA" id="ARBA00004726"/>
    </source>
</evidence>
<keyword evidence="8 15" id="KW-0547">Nucleotide-binding</keyword>
<dbReference type="Gene3D" id="3.40.50.620">
    <property type="entry name" value="HUPs"/>
    <property type="match status" value="1"/>
</dbReference>
<evidence type="ECO:0000256" key="10">
    <source>
        <dbReference type="ARBA" id="ARBA00022827"/>
    </source>
</evidence>
<dbReference type="EC" id="2.7.7.2" evidence="15"/>
<keyword evidence="7 15" id="KW-0548">Nucleotidyltransferase</keyword>
<dbReference type="NCBIfam" id="NF004160">
    <property type="entry name" value="PRK05627.1-3"/>
    <property type="match status" value="1"/>
</dbReference>
<comment type="pathway">
    <text evidence="2 15">Cofactor biosynthesis; FAD biosynthesis; FAD from FMN: step 1/1.</text>
</comment>
<dbReference type="UniPathway" id="UPA00276">
    <property type="reaction ID" value="UER00406"/>
</dbReference>
<evidence type="ECO:0000256" key="4">
    <source>
        <dbReference type="ARBA" id="ARBA00022630"/>
    </source>
</evidence>
<comment type="catalytic activity">
    <reaction evidence="14 15">
        <text>FMN + ATP + H(+) = FAD + diphosphate</text>
        <dbReference type="Rhea" id="RHEA:17237"/>
        <dbReference type="ChEBI" id="CHEBI:15378"/>
        <dbReference type="ChEBI" id="CHEBI:30616"/>
        <dbReference type="ChEBI" id="CHEBI:33019"/>
        <dbReference type="ChEBI" id="CHEBI:57692"/>
        <dbReference type="ChEBI" id="CHEBI:58210"/>
        <dbReference type="EC" id="2.7.7.2"/>
    </reaction>
</comment>
<dbReference type="PANTHER" id="PTHR22749">
    <property type="entry name" value="RIBOFLAVIN KINASE/FMN ADENYLYLTRANSFERASE"/>
    <property type="match status" value="1"/>
</dbReference>
<evidence type="ECO:0000256" key="5">
    <source>
        <dbReference type="ARBA" id="ARBA00022643"/>
    </source>
</evidence>
<dbReference type="GO" id="GO:0008531">
    <property type="term" value="F:riboflavin kinase activity"/>
    <property type="evidence" value="ECO:0007669"/>
    <property type="project" value="UniProtKB-UniRule"/>
</dbReference>
<comment type="function">
    <text evidence="1">Catalyzes the phosphorylation of riboflavin to FMN followed by the adenylation of FMN to FAD.</text>
</comment>
<keyword evidence="10 15" id="KW-0274">FAD</keyword>
<evidence type="ECO:0000256" key="14">
    <source>
        <dbReference type="ARBA" id="ARBA00049494"/>
    </source>
</evidence>
<evidence type="ECO:0000256" key="6">
    <source>
        <dbReference type="ARBA" id="ARBA00022679"/>
    </source>
</evidence>
<keyword evidence="9 15" id="KW-0418">Kinase</keyword>
<keyword evidence="18" id="KW-1185">Reference proteome</keyword>
<dbReference type="InterPro" id="IPR002606">
    <property type="entry name" value="Riboflavin_kinase_bac"/>
</dbReference>
<dbReference type="SUPFAM" id="SSF82114">
    <property type="entry name" value="Riboflavin kinase-like"/>
    <property type="match status" value="1"/>
</dbReference>
<evidence type="ECO:0000256" key="3">
    <source>
        <dbReference type="ARBA" id="ARBA00005201"/>
    </source>
</evidence>
<dbReference type="InterPro" id="IPR015865">
    <property type="entry name" value="Riboflavin_kinase_bac/euk"/>
</dbReference>
<dbReference type="EMBL" id="CP060789">
    <property type="protein sequence ID" value="QNP56530.1"/>
    <property type="molecule type" value="Genomic_DNA"/>
</dbReference>
<dbReference type="GO" id="GO:0006747">
    <property type="term" value="P:FAD biosynthetic process"/>
    <property type="evidence" value="ECO:0007669"/>
    <property type="project" value="UniProtKB-UniRule"/>
</dbReference>
<protein>
    <recommendedName>
        <fullName evidence="15">Riboflavin biosynthesis protein</fullName>
    </recommendedName>
    <domain>
        <recommendedName>
            <fullName evidence="15">Riboflavin kinase</fullName>
            <ecNumber evidence="15">2.7.1.26</ecNumber>
        </recommendedName>
        <alternativeName>
            <fullName evidence="15">Flavokinase</fullName>
        </alternativeName>
    </domain>
    <domain>
        <recommendedName>
            <fullName evidence="15">FMN adenylyltransferase</fullName>
            <ecNumber evidence="15">2.7.7.2</ecNumber>
        </recommendedName>
        <alternativeName>
            <fullName evidence="15">FAD pyrophosphorylase</fullName>
        </alternativeName>
        <alternativeName>
            <fullName evidence="15">FAD synthase</fullName>
        </alternativeName>
    </domain>
</protein>
<keyword evidence="12" id="KW-0511">Multifunctional enzyme</keyword>
<gene>
    <name evidence="17" type="ORF">H9L22_03660</name>
</gene>
<accession>A0A7H0H7L4</accession>
<evidence type="ECO:0000259" key="16">
    <source>
        <dbReference type="SMART" id="SM00904"/>
    </source>
</evidence>
<dbReference type="UniPathway" id="UPA00277">
    <property type="reaction ID" value="UER00407"/>
</dbReference>
<dbReference type="GO" id="GO:0009231">
    <property type="term" value="P:riboflavin biosynthetic process"/>
    <property type="evidence" value="ECO:0007669"/>
    <property type="project" value="InterPro"/>
</dbReference>
<dbReference type="Pfam" id="PF01687">
    <property type="entry name" value="Flavokinase"/>
    <property type="match status" value="1"/>
</dbReference>
<feature type="domain" description="Riboflavin kinase" evidence="16">
    <location>
        <begin position="165"/>
        <end position="294"/>
    </location>
</feature>
<dbReference type="InterPro" id="IPR023465">
    <property type="entry name" value="Riboflavin_kinase_dom_sf"/>
</dbReference>
<dbReference type="AlphaFoldDB" id="A0A7H0H7L4"/>
<evidence type="ECO:0000256" key="11">
    <source>
        <dbReference type="ARBA" id="ARBA00022840"/>
    </source>
</evidence>
<dbReference type="PIRSF" id="PIRSF004491">
    <property type="entry name" value="FAD_Synth"/>
    <property type="match status" value="1"/>
</dbReference>
<evidence type="ECO:0000313" key="17">
    <source>
        <dbReference type="EMBL" id="QNP56530.1"/>
    </source>
</evidence>
<evidence type="ECO:0000256" key="13">
    <source>
        <dbReference type="ARBA" id="ARBA00047880"/>
    </source>
</evidence>
<dbReference type="FunFam" id="2.40.30.30:FF:000003">
    <property type="entry name" value="Riboflavin biosynthesis protein"/>
    <property type="match status" value="1"/>
</dbReference>
<dbReference type="GO" id="GO:0005524">
    <property type="term" value="F:ATP binding"/>
    <property type="evidence" value="ECO:0007669"/>
    <property type="project" value="UniProtKB-UniRule"/>
</dbReference>
<dbReference type="SMART" id="SM00904">
    <property type="entry name" value="Flavokinase"/>
    <property type="match status" value="1"/>
</dbReference>
<evidence type="ECO:0000256" key="15">
    <source>
        <dbReference type="PIRNR" id="PIRNR004491"/>
    </source>
</evidence>